<dbReference type="SUPFAM" id="SSF49842">
    <property type="entry name" value="TNF-like"/>
    <property type="match status" value="2"/>
</dbReference>
<keyword evidence="3" id="KW-0732">Signal</keyword>
<sequence>MSLFCRLTLCQDVLITPDTEQTETQSVCNPDVRELLKELGALREKVGGLENRLKESEKQIEELKSKECDIYSVIFSVKEINREMSDSSADMSDLLMKLGEKLQNIETRLKESEDQIMDLRNKERTKVIFSAAAGFGGAFGPFNTDKTLIYRAVKTNIGGAYNQSTGIFTAPVAGVYYFTLFHHAGRKCGTVLYLYKNNQQVIMTQNHPAETAQNGGNAVFLQLQPGDQVYVNMLANSHVYGTDHHTTFSGFLDDANANDIERNSQMQSASSPDISDLLMKLGEKLQDMETRLKETETRLNISENRLRSSENQIMDLRSKERTKVIFSAATSGSGPIGPFNTATTLIYRTVITNIGGAYSPSTGIFTAPVAGVYYFTFYHHAGGEHRAILNLYNNNQFIVRVYQHLSNDQANNGGNAVFLQLQRGDQVYVRLGVYSHVWGTGNVTTFSGFLVSQI</sequence>
<dbReference type="AlphaFoldDB" id="A0AAV1QBA0"/>
<reference evidence="6 7" key="1">
    <citation type="submission" date="2024-01" db="EMBL/GenBank/DDBJ databases">
        <authorList>
            <person name="Alioto T."/>
            <person name="Alioto T."/>
            <person name="Gomez Garrido J."/>
        </authorList>
    </citation>
    <scope>NUCLEOTIDE SEQUENCE [LARGE SCALE GENOMIC DNA]</scope>
</reference>
<feature type="coiled-coil region" evidence="4">
    <location>
        <begin position="95"/>
        <end position="122"/>
    </location>
</feature>
<dbReference type="PRINTS" id="PR00007">
    <property type="entry name" value="COMPLEMNTC1Q"/>
</dbReference>
<dbReference type="SMART" id="SM00110">
    <property type="entry name" value="C1Q"/>
    <property type="match status" value="2"/>
</dbReference>
<feature type="coiled-coil region" evidence="4">
    <location>
        <begin position="32"/>
        <end position="66"/>
    </location>
</feature>
<dbReference type="InterPro" id="IPR001073">
    <property type="entry name" value="C1q_dom"/>
</dbReference>
<dbReference type="PROSITE" id="PS50871">
    <property type="entry name" value="C1Q"/>
    <property type="match status" value="2"/>
</dbReference>
<feature type="domain" description="C1q" evidence="5">
    <location>
        <begin position="319"/>
        <end position="454"/>
    </location>
</feature>
<keyword evidence="7" id="KW-1185">Reference proteome</keyword>
<dbReference type="Pfam" id="PF00386">
    <property type="entry name" value="C1q"/>
    <property type="match status" value="2"/>
</dbReference>
<evidence type="ECO:0000259" key="5">
    <source>
        <dbReference type="PROSITE" id="PS50871"/>
    </source>
</evidence>
<evidence type="ECO:0000313" key="7">
    <source>
        <dbReference type="Proteomes" id="UP001314229"/>
    </source>
</evidence>
<evidence type="ECO:0000256" key="2">
    <source>
        <dbReference type="ARBA" id="ARBA00022525"/>
    </source>
</evidence>
<dbReference type="EMBL" id="CAWUFR010000656">
    <property type="protein sequence ID" value="CAK6980192.1"/>
    <property type="molecule type" value="Genomic_DNA"/>
</dbReference>
<feature type="domain" description="C1q" evidence="5">
    <location>
        <begin position="122"/>
        <end position="259"/>
    </location>
</feature>
<dbReference type="PANTHER" id="PTHR22923">
    <property type="entry name" value="CEREBELLIN-RELATED"/>
    <property type="match status" value="1"/>
</dbReference>
<dbReference type="InterPro" id="IPR050822">
    <property type="entry name" value="Cerebellin_Synaptic_Org"/>
</dbReference>
<dbReference type="Gene3D" id="2.60.120.40">
    <property type="match status" value="2"/>
</dbReference>
<dbReference type="GO" id="GO:0005576">
    <property type="term" value="C:extracellular region"/>
    <property type="evidence" value="ECO:0007669"/>
    <property type="project" value="UniProtKB-SubCell"/>
</dbReference>
<keyword evidence="2" id="KW-0964">Secreted</keyword>
<accession>A0AAV1QBA0</accession>
<name>A0AAV1QBA0_SCOSC</name>
<dbReference type="InterPro" id="IPR008983">
    <property type="entry name" value="Tumour_necrosis_fac-like_dom"/>
</dbReference>
<organism evidence="6 7">
    <name type="scientific">Scomber scombrus</name>
    <name type="common">Atlantic mackerel</name>
    <name type="synonym">Scomber vernalis</name>
    <dbReference type="NCBI Taxonomy" id="13677"/>
    <lineage>
        <taxon>Eukaryota</taxon>
        <taxon>Metazoa</taxon>
        <taxon>Chordata</taxon>
        <taxon>Craniata</taxon>
        <taxon>Vertebrata</taxon>
        <taxon>Euteleostomi</taxon>
        <taxon>Actinopterygii</taxon>
        <taxon>Neopterygii</taxon>
        <taxon>Teleostei</taxon>
        <taxon>Neoteleostei</taxon>
        <taxon>Acanthomorphata</taxon>
        <taxon>Pelagiaria</taxon>
        <taxon>Scombriformes</taxon>
        <taxon>Scombridae</taxon>
        <taxon>Scomber</taxon>
    </lineage>
</organism>
<comment type="subcellular location">
    <subcellularLocation>
        <location evidence="1">Secreted</location>
    </subcellularLocation>
</comment>
<evidence type="ECO:0000256" key="3">
    <source>
        <dbReference type="ARBA" id="ARBA00022729"/>
    </source>
</evidence>
<feature type="coiled-coil region" evidence="4">
    <location>
        <begin position="278"/>
        <end position="319"/>
    </location>
</feature>
<proteinExistence type="predicted"/>
<evidence type="ECO:0000313" key="6">
    <source>
        <dbReference type="EMBL" id="CAK6980192.1"/>
    </source>
</evidence>
<keyword evidence="4" id="KW-0175">Coiled coil</keyword>
<evidence type="ECO:0000256" key="1">
    <source>
        <dbReference type="ARBA" id="ARBA00004613"/>
    </source>
</evidence>
<dbReference type="Proteomes" id="UP001314229">
    <property type="component" value="Unassembled WGS sequence"/>
</dbReference>
<comment type="caution">
    <text evidence="6">The sequence shown here is derived from an EMBL/GenBank/DDBJ whole genome shotgun (WGS) entry which is preliminary data.</text>
</comment>
<gene>
    <name evidence="6" type="ORF">FSCOSCO3_A007873</name>
</gene>
<dbReference type="PANTHER" id="PTHR22923:SF102">
    <property type="entry name" value="CEREBELLIN 13-RELATED"/>
    <property type="match status" value="1"/>
</dbReference>
<evidence type="ECO:0000256" key="4">
    <source>
        <dbReference type="SAM" id="Coils"/>
    </source>
</evidence>
<protein>
    <recommendedName>
        <fullName evidence="5">C1q domain-containing protein</fullName>
    </recommendedName>
</protein>